<dbReference type="PROSITE" id="PS51450">
    <property type="entry name" value="LRR"/>
    <property type="match status" value="2"/>
</dbReference>
<dbReference type="InterPro" id="IPR001611">
    <property type="entry name" value="Leu-rich_rpt"/>
</dbReference>
<keyword evidence="4 10" id="KW-0732">Signal</keyword>
<dbReference type="InterPro" id="IPR000372">
    <property type="entry name" value="LRRNT"/>
</dbReference>
<evidence type="ECO:0000256" key="5">
    <source>
        <dbReference type="ARBA" id="ARBA00022737"/>
    </source>
</evidence>
<evidence type="ECO:0000256" key="4">
    <source>
        <dbReference type="ARBA" id="ARBA00022729"/>
    </source>
</evidence>
<dbReference type="FunFam" id="3.80.10.10:FF:000069">
    <property type="entry name" value="leucine-rich repeat-containing protein 3B"/>
    <property type="match status" value="1"/>
</dbReference>
<dbReference type="Pfam" id="PF00560">
    <property type="entry name" value="LRR_1"/>
    <property type="match status" value="1"/>
</dbReference>
<keyword evidence="13" id="KW-1185">Reference proteome</keyword>
<evidence type="ECO:0000313" key="12">
    <source>
        <dbReference type="EMBL" id="KAG9345198.1"/>
    </source>
</evidence>
<keyword evidence="5" id="KW-0677">Repeat</keyword>
<evidence type="ECO:0000256" key="1">
    <source>
        <dbReference type="ARBA" id="ARBA00004167"/>
    </source>
</evidence>
<proteinExistence type="inferred from homology"/>
<accession>A0A8T2P6N7</accession>
<dbReference type="AlphaFoldDB" id="A0A8T2P6N7"/>
<dbReference type="Gene3D" id="3.80.10.10">
    <property type="entry name" value="Ribonuclease Inhibitor"/>
    <property type="match status" value="1"/>
</dbReference>
<keyword evidence="2" id="KW-0433">Leucine-rich repeat</keyword>
<dbReference type="EMBL" id="JAFBMS010000018">
    <property type="protein sequence ID" value="KAG9345198.1"/>
    <property type="molecule type" value="Genomic_DNA"/>
</dbReference>
<dbReference type="SMART" id="SM00013">
    <property type="entry name" value="LRRNT"/>
    <property type="match status" value="1"/>
</dbReference>
<feature type="chain" id="PRO_5035799858" description="LRRNT domain-containing protein" evidence="10">
    <location>
        <begin position="28"/>
        <end position="258"/>
    </location>
</feature>
<keyword evidence="3 9" id="KW-0812">Transmembrane</keyword>
<dbReference type="Proteomes" id="UP000824540">
    <property type="component" value="Unassembled WGS sequence"/>
</dbReference>
<name>A0A8T2P6N7_9TELE</name>
<evidence type="ECO:0000256" key="6">
    <source>
        <dbReference type="ARBA" id="ARBA00022989"/>
    </source>
</evidence>
<comment type="caution">
    <text evidence="12">The sequence shown here is derived from an EMBL/GenBank/DDBJ whole genome shotgun (WGS) entry which is preliminary data.</text>
</comment>
<dbReference type="PANTHER" id="PTHR24366:SF171">
    <property type="entry name" value="LEUCINE RICH REPEAT NEURONAL 4"/>
    <property type="match status" value="1"/>
</dbReference>
<dbReference type="SMART" id="SM00369">
    <property type="entry name" value="LRR_TYP"/>
    <property type="match status" value="3"/>
</dbReference>
<evidence type="ECO:0000259" key="11">
    <source>
        <dbReference type="SMART" id="SM00013"/>
    </source>
</evidence>
<dbReference type="GO" id="GO:0016020">
    <property type="term" value="C:membrane"/>
    <property type="evidence" value="ECO:0007669"/>
    <property type="project" value="UniProtKB-SubCell"/>
</dbReference>
<protein>
    <recommendedName>
        <fullName evidence="11">LRRNT domain-containing protein</fullName>
    </recommendedName>
</protein>
<dbReference type="InterPro" id="IPR003591">
    <property type="entry name" value="Leu-rich_rpt_typical-subtyp"/>
</dbReference>
<evidence type="ECO:0000256" key="2">
    <source>
        <dbReference type="ARBA" id="ARBA00022614"/>
    </source>
</evidence>
<evidence type="ECO:0000256" key="7">
    <source>
        <dbReference type="ARBA" id="ARBA00023136"/>
    </source>
</evidence>
<evidence type="ECO:0000313" key="13">
    <source>
        <dbReference type="Proteomes" id="UP000824540"/>
    </source>
</evidence>
<dbReference type="OrthoDB" id="10068119at2759"/>
<evidence type="ECO:0000256" key="9">
    <source>
        <dbReference type="SAM" id="Phobius"/>
    </source>
</evidence>
<dbReference type="InterPro" id="IPR032675">
    <property type="entry name" value="LRR_dom_sf"/>
</dbReference>
<evidence type="ECO:0000256" key="8">
    <source>
        <dbReference type="ARBA" id="ARBA00049658"/>
    </source>
</evidence>
<reference evidence="12" key="1">
    <citation type="thesis" date="2021" institute="BYU ScholarsArchive" country="Provo, UT, USA">
        <title>Applications of and Algorithms for Genome Assembly and Genomic Analyses with an Emphasis on Marine Teleosts.</title>
        <authorList>
            <person name="Pickett B.D."/>
        </authorList>
    </citation>
    <scope>NUCLEOTIDE SEQUENCE</scope>
    <source>
        <strain evidence="12">HI-2016</strain>
    </source>
</reference>
<gene>
    <name evidence="12" type="ORF">JZ751_009743</name>
</gene>
<feature type="signal peptide" evidence="10">
    <location>
        <begin position="1"/>
        <end position="27"/>
    </location>
</feature>
<dbReference type="Pfam" id="PF01462">
    <property type="entry name" value="LRRNT"/>
    <property type="match status" value="1"/>
</dbReference>
<dbReference type="Pfam" id="PF13855">
    <property type="entry name" value="LRR_8"/>
    <property type="match status" value="1"/>
</dbReference>
<sequence>MTVLDLWLTRSVPMCLLLQSLVLMALCFHPACMCPKGCTCVHGNGLNVTCSHAQLKEIPLDLPPDTALLRLDHNQITSIPDQVFKEMHLLRELNLSHNAIRTLGENAFRGVENTLLTLDLSHNRITTVHKDVFALLKARINMGNNPWHCDCTLQQVLKGMMYNHESASRVLCKSSELHDEGPPRPFLTINADLCNLAKRTTDYAMLVTMFGWFTMVISYVVYYVRQNQEDARRHLEYLKSLPSKQRKPEEGDDISTVV</sequence>
<comment type="subcellular location">
    <subcellularLocation>
        <location evidence="1">Membrane</location>
        <topology evidence="1">Single-pass membrane protein</topology>
    </subcellularLocation>
</comment>
<feature type="transmembrane region" description="Helical" evidence="9">
    <location>
        <begin position="203"/>
        <end position="224"/>
    </location>
</feature>
<keyword evidence="6 9" id="KW-1133">Transmembrane helix</keyword>
<dbReference type="SUPFAM" id="SSF52058">
    <property type="entry name" value="L domain-like"/>
    <property type="match status" value="1"/>
</dbReference>
<dbReference type="PANTHER" id="PTHR24366">
    <property type="entry name" value="IG(IMMUNOGLOBULIN) AND LRR(LEUCINE RICH REPEAT) DOMAINS"/>
    <property type="match status" value="1"/>
</dbReference>
<evidence type="ECO:0000256" key="10">
    <source>
        <dbReference type="SAM" id="SignalP"/>
    </source>
</evidence>
<keyword evidence="7 9" id="KW-0472">Membrane</keyword>
<organism evidence="12 13">
    <name type="scientific">Albula glossodonta</name>
    <name type="common">roundjaw bonefish</name>
    <dbReference type="NCBI Taxonomy" id="121402"/>
    <lineage>
        <taxon>Eukaryota</taxon>
        <taxon>Metazoa</taxon>
        <taxon>Chordata</taxon>
        <taxon>Craniata</taxon>
        <taxon>Vertebrata</taxon>
        <taxon>Euteleostomi</taxon>
        <taxon>Actinopterygii</taxon>
        <taxon>Neopterygii</taxon>
        <taxon>Teleostei</taxon>
        <taxon>Albuliformes</taxon>
        <taxon>Albulidae</taxon>
        <taxon>Albula</taxon>
    </lineage>
</organism>
<evidence type="ECO:0000256" key="3">
    <source>
        <dbReference type="ARBA" id="ARBA00022692"/>
    </source>
</evidence>
<feature type="domain" description="LRRNT" evidence="11">
    <location>
        <begin position="33"/>
        <end position="68"/>
    </location>
</feature>
<comment type="similarity">
    <text evidence="8">Belongs to the LRRC3 family.</text>
</comment>